<dbReference type="AlphaFoldDB" id="A0A561TL72"/>
<dbReference type="SUPFAM" id="SSF52980">
    <property type="entry name" value="Restriction endonuclease-like"/>
    <property type="match status" value="1"/>
</dbReference>
<accession>A0A561TL72</accession>
<evidence type="ECO:0000313" key="1">
    <source>
        <dbReference type="EMBL" id="TWF87887.1"/>
    </source>
</evidence>
<dbReference type="Proteomes" id="UP000316603">
    <property type="component" value="Unassembled WGS sequence"/>
</dbReference>
<comment type="caution">
    <text evidence="1">The sequence shown here is derived from an EMBL/GenBank/DDBJ whole genome shotgun (WGS) entry which is preliminary data.</text>
</comment>
<dbReference type="OrthoDB" id="9182727at2"/>
<keyword evidence="2" id="KW-1185">Reference proteome</keyword>
<dbReference type="InterPro" id="IPR011335">
    <property type="entry name" value="Restrct_endonuc-II-like"/>
</dbReference>
<proteinExistence type="predicted"/>
<gene>
    <name evidence="1" type="ORF">FHX78_114905</name>
</gene>
<protein>
    <recommendedName>
        <fullName evidence="3">Restriction endonuclease</fullName>
    </recommendedName>
</protein>
<name>A0A561TL72_9ACTN</name>
<dbReference type="RefSeq" id="WP_145869589.1">
    <property type="nucleotide sequence ID" value="NZ_BNCE01000017.1"/>
</dbReference>
<evidence type="ECO:0000313" key="2">
    <source>
        <dbReference type="Proteomes" id="UP000316603"/>
    </source>
</evidence>
<sequence>MATAQALRGYLLEEALAWLLRNSGYSLLTQGDKDGSELVKRRNTLHVVGRGTEHQVDALGEFPFTPAFSLPIRLFLEAKFYDKKRTCGLDIVRNAHGVISDVNQNFTYGGSSRPRRRYHYSYALFSTSGFSKNAQQFALAHQISLIDLSGDSFTWLRDHIYTLASAICAASPGQDVPNRIVNWVRTMVRLSLETPREVPGDSFALIDEGLSAPADRAIQGALNDFVQGINEHGEAELLIGFPAAPFILPLHTTNRKGFLDYASRNPTHPVRIRRTADHGDAEWIITPRNGDAASYRLTFILPQHIEDWIVGADEDGQQRRSAAVKTDFLSNITIYRMKNSALHVYQLMYESTELRRR</sequence>
<organism evidence="1 2">
    <name type="scientific">Streptomyces capillispiralis</name>
    <dbReference type="NCBI Taxonomy" id="68182"/>
    <lineage>
        <taxon>Bacteria</taxon>
        <taxon>Bacillati</taxon>
        <taxon>Actinomycetota</taxon>
        <taxon>Actinomycetes</taxon>
        <taxon>Kitasatosporales</taxon>
        <taxon>Streptomycetaceae</taxon>
        <taxon>Streptomyces</taxon>
    </lineage>
</organism>
<dbReference type="EMBL" id="VIWV01000001">
    <property type="protein sequence ID" value="TWF87887.1"/>
    <property type="molecule type" value="Genomic_DNA"/>
</dbReference>
<reference evidence="1 2" key="1">
    <citation type="submission" date="2019-06" db="EMBL/GenBank/DDBJ databases">
        <title>Sequencing the genomes of 1000 actinobacteria strains.</title>
        <authorList>
            <person name="Klenk H.-P."/>
        </authorList>
    </citation>
    <scope>NUCLEOTIDE SEQUENCE [LARGE SCALE GENOMIC DNA]</scope>
    <source>
        <strain evidence="1 2">DSM 41695</strain>
    </source>
</reference>
<evidence type="ECO:0008006" key="3">
    <source>
        <dbReference type="Google" id="ProtNLM"/>
    </source>
</evidence>